<organism evidence="9 10">
    <name type="scientific">Agromyces tropicus</name>
    <dbReference type="NCBI Taxonomy" id="555371"/>
    <lineage>
        <taxon>Bacteria</taxon>
        <taxon>Bacillati</taxon>
        <taxon>Actinomycetota</taxon>
        <taxon>Actinomycetes</taxon>
        <taxon>Micrococcales</taxon>
        <taxon>Microbacteriaceae</taxon>
        <taxon>Agromyces</taxon>
    </lineage>
</organism>
<reference evidence="10" key="1">
    <citation type="journal article" date="2019" name="Int. J. Syst. Evol. Microbiol.">
        <title>The Global Catalogue of Microorganisms (GCM) 10K type strain sequencing project: providing services to taxonomists for standard genome sequencing and annotation.</title>
        <authorList>
            <consortium name="The Broad Institute Genomics Platform"/>
            <consortium name="The Broad Institute Genome Sequencing Center for Infectious Disease"/>
            <person name="Wu L."/>
            <person name="Ma J."/>
        </authorList>
    </citation>
    <scope>NUCLEOTIDE SEQUENCE [LARGE SCALE GENOMIC DNA]</scope>
    <source>
        <strain evidence="10">JCM 15672</strain>
    </source>
</reference>
<protein>
    <recommendedName>
        <fullName evidence="11">Lycopene cyclase domain-containing protein</fullName>
    </recommendedName>
</protein>
<keyword evidence="4" id="KW-0125">Carotenoid biosynthesis</keyword>
<evidence type="ECO:0000256" key="4">
    <source>
        <dbReference type="ARBA" id="ARBA00022746"/>
    </source>
</evidence>
<feature type="transmembrane region" description="Helical" evidence="8">
    <location>
        <begin position="82"/>
        <end position="103"/>
    </location>
</feature>
<dbReference type="RefSeq" id="WP_344368661.1">
    <property type="nucleotide sequence ID" value="NZ_BAAAPW010000001.1"/>
</dbReference>
<evidence type="ECO:0000256" key="2">
    <source>
        <dbReference type="ARBA" id="ARBA00004829"/>
    </source>
</evidence>
<keyword evidence="6 8" id="KW-0472">Membrane</keyword>
<sequence>MTGIAYLAGLLVVIGCMALIDARWRLVFWRAPLAATLTIAVGLAFFLLWDAAGILTGVFFRGESSIVTGIELAPELPLEEPVFLVFLCYLTLVLVLGAERLLAARATRRGADREGPR</sequence>
<proteinExistence type="predicted"/>
<feature type="transmembrane region" description="Helical" evidence="8">
    <location>
        <begin position="36"/>
        <end position="62"/>
    </location>
</feature>
<gene>
    <name evidence="9" type="ORF">GCM10009819_00780</name>
</gene>
<evidence type="ECO:0000256" key="8">
    <source>
        <dbReference type="SAM" id="Phobius"/>
    </source>
</evidence>
<comment type="pathway">
    <text evidence="2">Carotenoid biosynthesis.</text>
</comment>
<keyword evidence="7" id="KW-0413">Isomerase</keyword>
<comment type="caution">
    <text evidence="9">The sequence shown here is derived from an EMBL/GenBank/DDBJ whole genome shotgun (WGS) entry which is preliminary data.</text>
</comment>
<keyword evidence="5 8" id="KW-1133">Transmembrane helix</keyword>
<dbReference type="InterPro" id="IPR017825">
    <property type="entry name" value="Lycopene_cyclase_dom"/>
</dbReference>
<evidence type="ECO:0000313" key="9">
    <source>
        <dbReference type="EMBL" id="GAA2022078.1"/>
    </source>
</evidence>
<comment type="subcellular location">
    <subcellularLocation>
        <location evidence="1">Membrane</location>
        <topology evidence="1">Multi-pass membrane protein</topology>
    </subcellularLocation>
</comment>
<evidence type="ECO:0000256" key="1">
    <source>
        <dbReference type="ARBA" id="ARBA00004141"/>
    </source>
</evidence>
<dbReference type="EMBL" id="BAAAPW010000001">
    <property type="protein sequence ID" value="GAA2022078.1"/>
    <property type="molecule type" value="Genomic_DNA"/>
</dbReference>
<evidence type="ECO:0000256" key="5">
    <source>
        <dbReference type="ARBA" id="ARBA00022989"/>
    </source>
</evidence>
<evidence type="ECO:0008006" key="11">
    <source>
        <dbReference type="Google" id="ProtNLM"/>
    </source>
</evidence>
<keyword evidence="10" id="KW-1185">Reference proteome</keyword>
<dbReference type="Proteomes" id="UP001501196">
    <property type="component" value="Unassembled WGS sequence"/>
</dbReference>
<evidence type="ECO:0000313" key="10">
    <source>
        <dbReference type="Proteomes" id="UP001501196"/>
    </source>
</evidence>
<evidence type="ECO:0000256" key="7">
    <source>
        <dbReference type="ARBA" id="ARBA00023235"/>
    </source>
</evidence>
<evidence type="ECO:0000256" key="6">
    <source>
        <dbReference type="ARBA" id="ARBA00023136"/>
    </source>
</evidence>
<dbReference type="NCBIfam" id="TIGR03462">
    <property type="entry name" value="CarR_dom_SF"/>
    <property type="match status" value="1"/>
</dbReference>
<evidence type="ECO:0000256" key="3">
    <source>
        <dbReference type="ARBA" id="ARBA00022692"/>
    </source>
</evidence>
<accession>A0ABP5FDY7</accession>
<feature type="transmembrane region" description="Helical" evidence="8">
    <location>
        <begin position="6"/>
        <end position="24"/>
    </location>
</feature>
<keyword evidence="3 8" id="KW-0812">Transmembrane</keyword>
<name>A0ABP5FDY7_9MICO</name>